<evidence type="ECO:0000313" key="3">
    <source>
        <dbReference type="Proteomes" id="UP000198668"/>
    </source>
</evidence>
<sequence>MTETSWRLDLEYVKLVEDLMASEAVQKLQTITQHHFSTRLEHSISVSYTSYKIAKKLNLDCSAIARAGLLHDFFHEDREMFKQHYAGCSHAAMHPQIALKNAKEITALSELECDIIEKHMWLAAPGCMKLPRYKESYVVTMVDKYCATKEAVIPLPGMISSKAKHKAKQIWTRLKPLTV</sequence>
<gene>
    <name evidence="2" type="ORF">SAMN04489868_11926</name>
</gene>
<proteinExistence type="predicted"/>
<dbReference type="InterPro" id="IPR006674">
    <property type="entry name" value="HD_domain"/>
</dbReference>
<dbReference type="EMBL" id="FOQE01000019">
    <property type="protein sequence ID" value="SFH74889.1"/>
    <property type="molecule type" value="Genomic_DNA"/>
</dbReference>
<dbReference type="Pfam" id="PF01966">
    <property type="entry name" value="HD"/>
    <property type="match status" value="1"/>
</dbReference>
<dbReference type="CDD" id="cd00077">
    <property type="entry name" value="HDc"/>
    <property type="match status" value="1"/>
</dbReference>
<evidence type="ECO:0000313" key="2">
    <source>
        <dbReference type="EMBL" id="SFH74889.1"/>
    </source>
</evidence>
<dbReference type="AlphaFoldDB" id="A0A1I3CKV9"/>
<dbReference type="RefSeq" id="WP_047390352.1">
    <property type="nucleotide sequence ID" value="NZ_FOQE01000019.1"/>
</dbReference>
<dbReference type="InterPro" id="IPR003607">
    <property type="entry name" value="HD/PDEase_dom"/>
</dbReference>
<name>A0A1I3CKV9_9LACT</name>
<feature type="domain" description="HD/PDEase" evidence="1">
    <location>
        <begin position="35"/>
        <end position="157"/>
    </location>
</feature>
<keyword evidence="3" id="KW-1185">Reference proteome</keyword>
<protein>
    <recommendedName>
        <fullName evidence="1">HD/PDEase domain-containing protein</fullName>
    </recommendedName>
</protein>
<dbReference type="Proteomes" id="UP000198668">
    <property type="component" value="Unassembled WGS sequence"/>
</dbReference>
<dbReference type="SMART" id="SM00471">
    <property type="entry name" value="HDc"/>
    <property type="match status" value="1"/>
</dbReference>
<dbReference type="OrthoDB" id="360187at2"/>
<evidence type="ECO:0000259" key="1">
    <source>
        <dbReference type="SMART" id="SM00471"/>
    </source>
</evidence>
<accession>A0A1I3CKV9</accession>
<dbReference type="Gene3D" id="1.10.3210.10">
    <property type="entry name" value="Hypothetical protein af1432"/>
    <property type="match status" value="1"/>
</dbReference>
<organism evidence="2 3">
    <name type="scientific">Pisciglobus halotolerans</name>
    <dbReference type="NCBI Taxonomy" id="745365"/>
    <lineage>
        <taxon>Bacteria</taxon>
        <taxon>Bacillati</taxon>
        <taxon>Bacillota</taxon>
        <taxon>Bacilli</taxon>
        <taxon>Lactobacillales</taxon>
        <taxon>Carnobacteriaceae</taxon>
    </lineage>
</organism>
<reference evidence="2 3" key="1">
    <citation type="submission" date="2016-10" db="EMBL/GenBank/DDBJ databases">
        <authorList>
            <person name="de Groot N.N."/>
        </authorList>
    </citation>
    <scope>NUCLEOTIDE SEQUENCE [LARGE SCALE GENOMIC DNA]</scope>
    <source>
        <strain evidence="2 3">DSM 27630</strain>
    </source>
</reference>
<dbReference type="SUPFAM" id="SSF109604">
    <property type="entry name" value="HD-domain/PDEase-like"/>
    <property type="match status" value="1"/>
</dbReference>